<comment type="caution">
    <text evidence="2">The sequence shown here is derived from an EMBL/GenBank/DDBJ whole genome shotgun (WGS) entry which is preliminary data.</text>
</comment>
<keyword evidence="1" id="KW-0472">Membrane</keyword>
<sequence>MELFGFLCDKRFIFAVATMFAVLFLFRFSMDVKNSITNLVMQYEVDKENGRVRSIREFMTLKHDLFMMLFMDMAGALFMALCVYISSARWEQFL</sequence>
<reference evidence="2" key="2">
    <citation type="submission" date="2018-07" db="EMBL/GenBank/DDBJ databases">
        <authorList>
            <consortium name="NCBI Pathogen Detection Project"/>
        </authorList>
    </citation>
    <scope>NUCLEOTIDE SEQUENCE</scope>
    <source>
        <strain evidence="2">09051564_33_guinea_fowl_Incl1_ESC-S_2009</strain>
    </source>
</reference>
<evidence type="ECO:0000256" key="1">
    <source>
        <dbReference type="SAM" id="Phobius"/>
    </source>
</evidence>
<reference evidence="2" key="1">
    <citation type="journal article" date="2018" name="Genome Biol.">
        <title>SKESA: strategic k-mer extension for scrupulous assemblies.</title>
        <authorList>
            <person name="Souvorov A."/>
            <person name="Agarwala R."/>
            <person name="Lipman D.J."/>
        </authorList>
    </citation>
    <scope>NUCLEOTIDE SEQUENCE</scope>
    <source>
        <strain evidence="2">09051564_33_guinea_fowl_Incl1_ESC-S_2009</strain>
    </source>
</reference>
<feature type="transmembrane region" description="Helical" evidence="1">
    <location>
        <begin position="65"/>
        <end position="85"/>
    </location>
</feature>
<gene>
    <name evidence="2" type="ORF">G9W72_004573</name>
</gene>
<evidence type="ECO:0000313" key="2">
    <source>
        <dbReference type="EMBL" id="HAF0301427.1"/>
    </source>
</evidence>
<feature type="transmembrane region" description="Helical" evidence="1">
    <location>
        <begin position="12"/>
        <end position="30"/>
    </location>
</feature>
<name>A0A740TYE0_SALIN</name>
<proteinExistence type="predicted"/>
<dbReference type="EMBL" id="DAATVP010000028">
    <property type="protein sequence ID" value="HAF0301427.1"/>
    <property type="molecule type" value="Genomic_DNA"/>
</dbReference>
<keyword evidence="1" id="KW-1133">Transmembrane helix</keyword>
<dbReference type="AlphaFoldDB" id="A0A740TYE0"/>
<keyword evidence="1" id="KW-0812">Transmembrane</keyword>
<accession>A0A740TYE0</accession>
<protein>
    <submittedName>
        <fullName evidence="2">Uncharacterized protein</fullName>
    </submittedName>
</protein>
<organism evidence="2">
    <name type="scientific">Salmonella infantis</name>
    <dbReference type="NCBI Taxonomy" id="595"/>
    <lineage>
        <taxon>Bacteria</taxon>
        <taxon>Pseudomonadati</taxon>
        <taxon>Pseudomonadota</taxon>
        <taxon>Gammaproteobacteria</taxon>
        <taxon>Enterobacterales</taxon>
        <taxon>Enterobacteriaceae</taxon>
        <taxon>Salmonella</taxon>
    </lineage>
</organism>